<dbReference type="RefSeq" id="WP_110131472.1">
    <property type="nucleotide sequence ID" value="NZ_QHJQ01000007.1"/>
</dbReference>
<dbReference type="AlphaFoldDB" id="A0A317ZEC8"/>
<feature type="domain" description="VanZ-like" evidence="2">
    <location>
        <begin position="38"/>
        <end position="114"/>
    </location>
</feature>
<reference evidence="3 4" key="1">
    <citation type="submission" date="2018-05" db="EMBL/GenBank/DDBJ databases">
        <title>Coraliomargarita sinensis sp. nov., isolated from a marine solar saltern.</title>
        <authorList>
            <person name="Zhou L.Y."/>
        </authorList>
    </citation>
    <scope>NUCLEOTIDE SEQUENCE [LARGE SCALE GENOMIC DNA]</scope>
    <source>
        <strain evidence="3 4">WN38</strain>
    </source>
</reference>
<dbReference type="InterPro" id="IPR006976">
    <property type="entry name" value="VanZ-like"/>
</dbReference>
<dbReference type="PANTHER" id="PTHR28008:SF1">
    <property type="entry name" value="DOMAIN PROTEIN, PUTATIVE (AFU_ORTHOLOGUE AFUA_3G10980)-RELATED"/>
    <property type="match status" value="1"/>
</dbReference>
<dbReference type="OrthoDB" id="291892at2"/>
<sequence>MTAERRAWLWPILLLVTIFTLSGTSNIATPDIGLQFSKDKVAHFLVFGLLATAILRVPVLKKRGWRGALIAASIAIAFGGFDELRQSFTPGRSVELADWIADSLGALLACALYRFDSPYRQALEWRVRREKKKDESLL</sequence>
<evidence type="ECO:0000256" key="1">
    <source>
        <dbReference type="SAM" id="Phobius"/>
    </source>
</evidence>
<protein>
    <recommendedName>
        <fullName evidence="2">VanZ-like domain-containing protein</fullName>
    </recommendedName>
</protein>
<evidence type="ECO:0000259" key="2">
    <source>
        <dbReference type="Pfam" id="PF04892"/>
    </source>
</evidence>
<evidence type="ECO:0000313" key="4">
    <source>
        <dbReference type="Proteomes" id="UP000247099"/>
    </source>
</evidence>
<keyword evidence="1" id="KW-0812">Transmembrane</keyword>
<comment type="caution">
    <text evidence="3">The sequence shown here is derived from an EMBL/GenBank/DDBJ whole genome shotgun (WGS) entry which is preliminary data.</text>
</comment>
<gene>
    <name evidence="3" type="ORF">DDZ13_10815</name>
</gene>
<feature type="transmembrane region" description="Helical" evidence="1">
    <location>
        <begin position="7"/>
        <end position="29"/>
    </location>
</feature>
<dbReference type="Proteomes" id="UP000247099">
    <property type="component" value="Unassembled WGS sequence"/>
</dbReference>
<name>A0A317ZEC8_9BACT</name>
<dbReference type="InParanoid" id="A0A317ZEC8"/>
<keyword evidence="1" id="KW-1133">Transmembrane helix</keyword>
<keyword evidence="1" id="KW-0472">Membrane</keyword>
<accession>A0A317ZEC8</accession>
<dbReference type="NCBIfam" id="NF037970">
    <property type="entry name" value="vanZ_1"/>
    <property type="match status" value="1"/>
</dbReference>
<keyword evidence="4" id="KW-1185">Reference proteome</keyword>
<feature type="transmembrane region" description="Helical" evidence="1">
    <location>
        <begin position="41"/>
        <end position="57"/>
    </location>
</feature>
<dbReference type="PANTHER" id="PTHR28008">
    <property type="entry name" value="DOMAIN PROTEIN, PUTATIVE (AFU_ORTHOLOGUE AFUA_3G10980)-RELATED"/>
    <property type="match status" value="1"/>
</dbReference>
<organism evidence="3 4">
    <name type="scientific">Coraliomargarita sinensis</name>
    <dbReference type="NCBI Taxonomy" id="2174842"/>
    <lineage>
        <taxon>Bacteria</taxon>
        <taxon>Pseudomonadati</taxon>
        <taxon>Verrucomicrobiota</taxon>
        <taxon>Opitutia</taxon>
        <taxon>Puniceicoccales</taxon>
        <taxon>Coraliomargaritaceae</taxon>
        <taxon>Coraliomargarita</taxon>
    </lineage>
</organism>
<evidence type="ECO:0000313" key="3">
    <source>
        <dbReference type="EMBL" id="PXA03775.1"/>
    </source>
</evidence>
<dbReference type="EMBL" id="QHJQ01000007">
    <property type="protein sequence ID" value="PXA03775.1"/>
    <property type="molecule type" value="Genomic_DNA"/>
</dbReference>
<dbReference type="Pfam" id="PF04892">
    <property type="entry name" value="VanZ"/>
    <property type="match status" value="1"/>
</dbReference>
<proteinExistence type="predicted"/>